<organism evidence="2 3">
    <name type="scientific">Paractinoplanes ovalisporus</name>
    <dbReference type="NCBI Taxonomy" id="2810368"/>
    <lineage>
        <taxon>Bacteria</taxon>
        <taxon>Bacillati</taxon>
        <taxon>Actinomycetota</taxon>
        <taxon>Actinomycetes</taxon>
        <taxon>Micromonosporales</taxon>
        <taxon>Micromonosporaceae</taxon>
        <taxon>Paractinoplanes</taxon>
    </lineage>
</organism>
<dbReference type="Proteomes" id="UP000632138">
    <property type="component" value="Unassembled WGS sequence"/>
</dbReference>
<name>A0ABS2A6G6_9ACTN</name>
<reference evidence="2 3" key="1">
    <citation type="submission" date="2021-01" db="EMBL/GenBank/DDBJ databases">
        <title>Actinoplanes sp. nov. LDG1-06 isolated from lichen.</title>
        <authorList>
            <person name="Saeng-In P."/>
            <person name="Phongsopitanun W."/>
            <person name="Kanchanasin P."/>
            <person name="Yuki M."/>
            <person name="Kudo T."/>
            <person name="Ohkuma M."/>
            <person name="Tanasupawat S."/>
        </authorList>
    </citation>
    <scope>NUCLEOTIDE SEQUENCE [LARGE SCALE GENOMIC DNA]</scope>
    <source>
        <strain evidence="2 3">LDG1-06</strain>
    </source>
</reference>
<evidence type="ECO:0000256" key="1">
    <source>
        <dbReference type="SAM" id="SignalP"/>
    </source>
</evidence>
<feature type="signal peptide" evidence="1">
    <location>
        <begin position="1"/>
        <end position="30"/>
    </location>
</feature>
<protein>
    <recommendedName>
        <fullName evidence="4">SipW-cognate class signal peptide</fullName>
    </recommendedName>
</protein>
<evidence type="ECO:0008006" key="4">
    <source>
        <dbReference type="Google" id="ProtNLM"/>
    </source>
</evidence>
<evidence type="ECO:0000313" key="3">
    <source>
        <dbReference type="Proteomes" id="UP000632138"/>
    </source>
</evidence>
<dbReference type="RefSeq" id="WP_203375343.1">
    <property type="nucleotide sequence ID" value="NZ_JAENHP010000002.1"/>
</dbReference>
<keyword evidence="3" id="KW-1185">Reference proteome</keyword>
<evidence type="ECO:0000313" key="2">
    <source>
        <dbReference type="EMBL" id="MBM2615449.1"/>
    </source>
</evidence>
<proteinExistence type="predicted"/>
<comment type="caution">
    <text evidence="2">The sequence shown here is derived from an EMBL/GenBank/DDBJ whole genome shotgun (WGS) entry which is preliminary data.</text>
</comment>
<dbReference type="EMBL" id="JAENHP010000002">
    <property type="protein sequence ID" value="MBM2615449.1"/>
    <property type="molecule type" value="Genomic_DNA"/>
</dbReference>
<sequence length="192" mass="19562">MGSRRVKACLVVGTMLGGLVAGGAAWSAFAGSTSNPGNQYAAGSVILKDNAAGQSMFSVSALRPGTAPSRCVRVTYEGTLSAGVKLFGATTGGTGLENYLMLSVTRGSGVTGAFPACTGFTPDATDYNLLGPGVLYSGTLSGYPTTLATGLTDPTSSWSTNEAHWYQLTIDVLDPPAALGTTVTQTFSWDAR</sequence>
<accession>A0ABS2A6G6</accession>
<gene>
    <name evidence="2" type="ORF">JIG36_07705</name>
</gene>
<keyword evidence="1" id="KW-0732">Signal</keyword>
<feature type="chain" id="PRO_5046542933" description="SipW-cognate class signal peptide" evidence="1">
    <location>
        <begin position="31"/>
        <end position="192"/>
    </location>
</feature>